<gene>
    <name evidence="2" type="ORF">PHSY_000507</name>
</gene>
<dbReference type="AlphaFoldDB" id="R9NWT3"/>
<dbReference type="GeneID" id="24105813"/>
<feature type="chain" id="PRO_5004478100" evidence="1">
    <location>
        <begin position="18"/>
        <end position="92"/>
    </location>
</feature>
<dbReference type="EMBL" id="DF238771">
    <property type="protein sequence ID" value="GAC92947.1"/>
    <property type="molecule type" value="Genomic_DNA"/>
</dbReference>
<organism evidence="2 3">
    <name type="scientific">Pseudozyma hubeiensis (strain SY62)</name>
    <name type="common">Yeast</name>
    <dbReference type="NCBI Taxonomy" id="1305764"/>
    <lineage>
        <taxon>Eukaryota</taxon>
        <taxon>Fungi</taxon>
        <taxon>Dikarya</taxon>
        <taxon>Basidiomycota</taxon>
        <taxon>Ustilaginomycotina</taxon>
        <taxon>Ustilaginomycetes</taxon>
        <taxon>Ustilaginales</taxon>
        <taxon>Ustilaginaceae</taxon>
        <taxon>Pseudozyma</taxon>
    </lineage>
</organism>
<name>R9NWT3_PSEHS</name>
<evidence type="ECO:0000256" key="1">
    <source>
        <dbReference type="SAM" id="SignalP"/>
    </source>
</evidence>
<proteinExistence type="predicted"/>
<protein>
    <submittedName>
        <fullName evidence="2">Uncharacterized protein</fullName>
    </submittedName>
</protein>
<dbReference type="HOGENOM" id="CLU_2414243_0_0_1"/>
<sequence length="92" mass="9846">MSLALSILMKLTISSSGDRTQQAANNVLYGVQPDVSRDDSCDAKISPPEPTRTLHGCAHRRSLSYNIIDMTAPSSHVVGSTLHSRSIAKLAP</sequence>
<dbReference type="RefSeq" id="XP_012186534.1">
    <property type="nucleotide sequence ID" value="XM_012331144.1"/>
</dbReference>
<feature type="signal peptide" evidence="1">
    <location>
        <begin position="1"/>
        <end position="17"/>
    </location>
</feature>
<reference evidence="3" key="1">
    <citation type="journal article" date="2013" name="Genome Announc.">
        <title>Draft genome sequence of the basidiomycetous yeast-like fungus Pseudozyma hubeiensis SY62, which produces an abundant amount of the biosurfactant mannosylerythritol lipids.</title>
        <authorList>
            <person name="Konishi M."/>
            <person name="Hatada Y."/>
            <person name="Horiuchi J."/>
        </authorList>
    </citation>
    <scope>NUCLEOTIDE SEQUENCE [LARGE SCALE GENOMIC DNA]</scope>
    <source>
        <strain evidence="3">SY62</strain>
    </source>
</reference>
<keyword evidence="1" id="KW-0732">Signal</keyword>
<evidence type="ECO:0000313" key="2">
    <source>
        <dbReference type="EMBL" id="GAC92947.1"/>
    </source>
</evidence>
<evidence type="ECO:0000313" key="3">
    <source>
        <dbReference type="Proteomes" id="UP000014071"/>
    </source>
</evidence>
<keyword evidence="3" id="KW-1185">Reference proteome</keyword>
<accession>R9NWT3</accession>
<dbReference type="Proteomes" id="UP000014071">
    <property type="component" value="Unassembled WGS sequence"/>
</dbReference>